<evidence type="ECO:0000313" key="3">
    <source>
        <dbReference type="Proteomes" id="UP000325081"/>
    </source>
</evidence>
<dbReference type="GO" id="GO:0008104">
    <property type="term" value="P:intracellular protein localization"/>
    <property type="evidence" value="ECO:0007669"/>
    <property type="project" value="TreeGrafter"/>
</dbReference>
<gene>
    <name evidence="2" type="ORF">STAS_32040</name>
</gene>
<name>A0A5A7RAZ0_STRAF</name>
<dbReference type="EMBL" id="BKCP01011115">
    <property type="protein sequence ID" value="GER54446.1"/>
    <property type="molecule type" value="Genomic_DNA"/>
</dbReference>
<organism evidence="2 3">
    <name type="scientific">Striga asiatica</name>
    <name type="common">Asiatic witchweed</name>
    <name type="synonym">Buchnera asiatica</name>
    <dbReference type="NCBI Taxonomy" id="4170"/>
    <lineage>
        <taxon>Eukaryota</taxon>
        <taxon>Viridiplantae</taxon>
        <taxon>Streptophyta</taxon>
        <taxon>Embryophyta</taxon>
        <taxon>Tracheophyta</taxon>
        <taxon>Spermatophyta</taxon>
        <taxon>Magnoliopsida</taxon>
        <taxon>eudicotyledons</taxon>
        <taxon>Gunneridae</taxon>
        <taxon>Pentapetalae</taxon>
        <taxon>asterids</taxon>
        <taxon>lamiids</taxon>
        <taxon>Lamiales</taxon>
        <taxon>Orobanchaceae</taxon>
        <taxon>Buchnereae</taxon>
        <taxon>Striga</taxon>
    </lineage>
</organism>
<feature type="non-terminal residue" evidence="2">
    <location>
        <position position="1"/>
    </location>
</feature>
<dbReference type="Proteomes" id="UP000325081">
    <property type="component" value="Unassembled WGS sequence"/>
</dbReference>
<dbReference type="GO" id="GO:0006893">
    <property type="term" value="P:Golgi to plasma membrane transport"/>
    <property type="evidence" value="ECO:0007669"/>
    <property type="project" value="TreeGrafter"/>
</dbReference>
<sequence length="121" mass="14144">VKSGHIQELFVKLTRIASIASDIFVGRERFATILLMRLMETVILWFFEDQNFWDEVETGERTLGPFGLQQVSIFVPFSNLFPYLSLMLFRMHQNFSDGYVIVAKKDFYLDMEFVILFASQG</sequence>
<protein>
    <submittedName>
        <fullName evidence="2">Exocyst complex component 84B</fullName>
    </submittedName>
</protein>
<dbReference type="GO" id="GO:0006887">
    <property type="term" value="P:exocytosis"/>
    <property type="evidence" value="ECO:0007669"/>
    <property type="project" value="InterPro"/>
</dbReference>
<proteinExistence type="predicted"/>
<dbReference type="AlphaFoldDB" id="A0A5A7RAZ0"/>
<dbReference type="InterPro" id="IPR033961">
    <property type="entry name" value="Exo84"/>
</dbReference>
<keyword evidence="3" id="KW-1185">Reference proteome</keyword>
<dbReference type="GO" id="GO:0000145">
    <property type="term" value="C:exocyst"/>
    <property type="evidence" value="ECO:0007669"/>
    <property type="project" value="InterPro"/>
</dbReference>
<evidence type="ECO:0000256" key="1">
    <source>
        <dbReference type="ARBA" id="ARBA00022448"/>
    </source>
</evidence>
<dbReference type="PANTHER" id="PTHR21426:SF15">
    <property type="entry name" value="EXOCYST COMPLEX COMPONENT EXO84A"/>
    <property type="match status" value="1"/>
</dbReference>
<keyword evidence="1" id="KW-0813">Transport</keyword>
<feature type="non-terminal residue" evidence="2">
    <location>
        <position position="121"/>
    </location>
</feature>
<evidence type="ECO:0000313" key="2">
    <source>
        <dbReference type="EMBL" id="GER54446.1"/>
    </source>
</evidence>
<accession>A0A5A7RAZ0</accession>
<reference evidence="3" key="1">
    <citation type="journal article" date="2019" name="Curr. Biol.">
        <title>Genome Sequence of Striga asiatica Provides Insight into the Evolution of Plant Parasitism.</title>
        <authorList>
            <person name="Yoshida S."/>
            <person name="Kim S."/>
            <person name="Wafula E.K."/>
            <person name="Tanskanen J."/>
            <person name="Kim Y.M."/>
            <person name="Honaas L."/>
            <person name="Yang Z."/>
            <person name="Spallek T."/>
            <person name="Conn C.E."/>
            <person name="Ichihashi Y."/>
            <person name="Cheong K."/>
            <person name="Cui S."/>
            <person name="Der J.P."/>
            <person name="Gundlach H."/>
            <person name="Jiao Y."/>
            <person name="Hori C."/>
            <person name="Ishida J.K."/>
            <person name="Kasahara H."/>
            <person name="Kiba T."/>
            <person name="Kim M.S."/>
            <person name="Koo N."/>
            <person name="Laohavisit A."/>
            <person name="Lee Y.H."/>
            <person name="Lumba S."/>
            <person name="McCourt P."/>
            <person name="Mortimer J.C."/>
            <person name="Mutuku J.M."/>
            <person name="Nomura T."/>
            <person name="Sasaki-Sekimoto Y."/>
            <person name="Seto Y."/>
            <person name="Wang Y."/>
            <person name="Wakatake T."/>
            <person name="Sakakibara H."/>
            <person name="Demura T."/>
            <person name="Yamaguchi S."/>
            <person name="Yoneyama K."/>
            <person name="Manabe R.I."/>
            <person name="Nelson D.C."/>
            <person name="Schulman A.H."/>
            <person name="Timko M.P."/>
            <person name="dePamphilis C.W."/>
            <person name="Choi D."/>
            <person name="Shirasu K."/>
        </authorList>
    </citation>
    <scope>NUCLEOTIDE SEQUENCE [LARGE SCALE GENOMIC DNA]</scope>
    <source>
        <strain evidence="3">cv. UVA1</strain>
    </source>
</reference>
<comment type="caution">
    <text evidence="2">The sequence shown here is derived from an EMBL/GenBank/DDBJ whole genome shotgun (WGS) entry which is preliminary data.</text>
</comment>
<dbReference type="OrthoDB" id="642193at2759"/>
<dbReference type="PANTHER" id="PTHR21426">
    <property type="entry name" value="EXOCYST COMPLEX COMPONENT 8"/>
    <property type="match status" value="1"/>
</dbReference>